<reference evidence="2" key="1">
    <citation type="submission" date="2020-03" db="EMBL/GenBank/DDBJ databases">
        <title>The deep terrestrial virosphere.</title>
        <authorList>
            <person name="Holmfeldt K."/>
            <person name="Nilsson E."/>
            <person name="Simone D."/>
            <person name="Lopez-Fernandez M."/>
            <person name="Wu X."/>
            <person name="de Brujin I."/>
            <person name="Lundin D."/>
            <person name="Andersson A."/>
            <person name="Bertilsson S."/>
            <person name="Dopson M."/>
        </authorList>
    </citation>
    <scope>NUCLEOTIDE SEQUENCE</scope>
    <source>
        <strain evidence="1">MM415A03559</strain>
        <strain evidence="2">TM448B02568</strain>
    </source>
</reference>
<name>A0A6M3XTY0_9ZZZZ</name>
<evidence type="ECO:0000313" key="2">
    <source>
        <dbReference type="EMBL" id="QJI01451.1"/>
    </source>
</evidence>
<dbReference type="AlphaFoldDB" id="A0A6M3XTY0"/>
<evidence type="ECO:0000313" key="1">
    <source>
        <dbReference type="EMBL" id="QJA70790.1"/>
    </source>
</evidence>
<protein>
    <submittedName>
        <fullName evidence="2">Uncharacterized protein</fullName>
    </submittedName>
</protein>
<accession>A0A6M3XTY0</accession>
<organism evidence="2">
    <name type="scientific">viral metagenome</name>
    <dbReference type="NCBI Taxonomy" id="1070528"/>
    <lineage>
        <taxon>unclassified sequences</taxon>
        <taxon>metagenomes</taxon>
        <taxon>organismal metagenomes</taxon>
    </lineage>
</organism>
<dbReference type="EMBL" id="MT144925">
    <property type="protein sequence ID" value="QJI01451.1"/>
    <property type="molecule type" value="Genomic_DNA"/>
</dbReference>
<sequence length="83" mass="9689">MLLSGKWIRIECDVKHPEDYYHPDSTLDLADQSLGVGDMIRKAKVGYGWKYKKGEWICPYCQKNNPYIKNTKQPNDECHLQGE</sequence>
<proteinExistence type="predicted"/>
<gene>
    <name evidence="1" type="ORF">MM415A03559_0002</name>
    <name evidence="2" type="ORF">TM448B02568_0002</name>
</gene>
<dbReference type="EMBL" id="MT141821">
    <property type="protein sequence ID" value="QJA70790.1"/>
    <property type="molecule type" value="Genomic_DNA"/>
</dbReference>